<feature type="transmembrane region" description="Helical" evidence="2">
    <location>
        <begin position="61"/>
        <end position="79"/>
    </location>
</feature>
<evidence type="ECO:0000256" key="2">
    <source>
        <dbReference type="SAM" id="Phobius"/>
    </source>
</evidence>
<dbReference type="Proteomes" id="UP000002007">
    <property type="component" value="Chromosome"/>
</dbReference>
<feature type="region of interest" description="Disordered" evidence="1">
    <location>
        <begin position="1"/>
        <end position="26"/>
    </location>
</feature>
<dbReference type="HOGENOM" id="CLU_2384086_0_0_11"/>
<name>A9WRG1_RENSM</name>
<evidence type="ECO:0000313" key="4">
    <source>
        <dbReference type="Proteomes" id="UP000002007"/>
    </source>
</evidence>
<dbReference type="eggNOG" id="ENOG5033FW7">
    <property type="taxonomic scope" value="Bacteria"/>
</dbReference>
<protein>
    <submittedName>
        <fullName evidence="3">Uncharacterized protein</fullName>
    </submittedName>
</protein>
<dbReference type="KEGG" id="rsa:RSal33209_2517"/>
<feature type="compositionally biased region" description="Acidic residues" evidence="1">
    <location>
        <begin position="11"/>
        <end position="20"/>
    </location>
</feature>
<organism evidence="3 4">
    <name type="scientific">Renibacterium salmoninarum (strain ATCC 33209 / DSM 20767 / JCM 11484 / NBRC 15589 / NCIMB 2235)</name>
    <dbReference type="NCBI Taxonomy" id="288705"/>
    <lineage>
        <taxon>Bacteria</taxon>
        <taxon>Bacillati</taxon>
        <taxon>Actinomycetota</taxon>
        <taxon>Actinomycetes</taxon>
        <taxon>Micrococcales</taxon>
        <taxon>Micrococcaceae</taxon>
        <taxon>Renibacterium</taxon>
    </lineage>
</organism>
<gene>
    <name evidence="3" type="ordered locus">RSal33209_2517</name>
</gene>
<dbReference type="EMBL" id="CP000910">
    <property type="protein sequence ID" value="ABY24243.1"/>
    <property type="molecule type" value="Genomic_DNA"/>
</dbReference>
<sequence length="94" mass="10096">MPARGPRDYSPPEEPEEDFVPAEPESLSSVEPAIALGWIGAAGAPIALLLSAMFWRSLPSVVIIALVLVFLVSAGYLVYRLPGHRDHDDDGAKL</sequence>
<keyword evidence="2" id="KW-0812">Transmembrane</keyword>
<feature type="transmembrane region" description="Helical" evidence="2">
    <location>
        <begin position="33"/>
        <end position="55"/>
    </location>
</feature>
<evidence type="ECO:0000313" key="3">
    <source>
        <dbReference type="EMBL" id="ABY24243.1"/>
    </source>
</evidence>
<accession>A9WRG1</accession>
<proteinExistence type="predicted"/>
<dbReference type="AlphaFoldDB" id="A9WRG1"/>
<evidence type="ECO:0000256" key="1">
    <source>
        <dbReference type="SAM" id="MobiDB-lite"/>
    </source>
</evidence>
<keyword evidence="4" id="KW-1185">Reference proteome</keyword>
<reference evidence="4" key="1">
    <citation type="journal article" date="2008" name="J. Bacteriol.">
        <title>Genome sequence of the fish pathogen Renibacterium salmoninarum suggests reductive evolution away from an environmental Arthrobacter ancestor.</title>
        <authorList>
            <person name="Wiens G.D."/>
            <person name="Rockey D.D."/>
            <person name="Wu Z."/>
            <person name="Chang J."/>
            <person name="Levy R."/>
            <person name="Crane S."/>
            <person name="Chen D.S."/>
            <person name="Capri G.R."/>
            <person name="Burnett J.R."/>
            <person name="Sudheesh P.S."/>
            <person name="Schipma M.J."/>
            <person name="Burd H."/>
            <person name="Bhattacharyya A."/>
            <person name="Rhodes L.D."/>
            <person name="Kaul R."/>
            <person name="Strom M.S."/>
        </authorList>
    </citation>
    <scope>NUCLEOTIDE SEQUENCE [LARGE SCALE GENOMIC DNA]</scope>
    <source>
        <strain evidence="4">ATCC 33209 / DSM 20767 / JCM 11484 / NBRC 15589 / NCIMB 2235</strain>
    </source>
</reference>
<keyword evidence="2" id="KW-1133">Transmembrane helix</keyword>
<keyword evidence="2" id="KW-0472">Membrane</keyword>